<comment type="caution">
    <text evidence="2">The sequence shown here is derived from an EMBL/GenBank/DDBJ whole genome shotgun (WGS) entry which is preliminary data.</text>
</comment>
<evidence type="ECO:0000313" key="2">
    <source>
        <dbReference type="EMBL" id="MCC6071301.1"/>
    </source>
</evidence>
<gene>
    <name evidence="2" type="ORF">LMJ30_10075</name>
</gene>
<name>A0ABS8ISA1_9BURK</name>
<dbReference type="Gene3D" id="2.60.40.2970">
    <property type="match status" value="1"/>
</dbReference>
<keyword evidence="1" id="KW-0732">Signal</keyword>
<dbReference type="EMBL" id="JAJHPV010000013">
    <property type="protein sequence ID" value="MCC6071301.1"/>
    <property type="molecule type" value="Genomic_DNA"/>
</dbReference>
<evidence type="ECO:0000256" key="1">
    <source>
        <dbReference type="SAM" id="SignalP"/>
    </source>
</evidence>
<evidence type="ECO:0000313" key="3">
    <source>
        <dbReference type="Proteomes" id="UP001198701"/>
    </source>
</evidence>
<dbReference type="RefSeq" id="WP_229432218.1">
    <property type="nucleotide sequence ID" value="NZ_JAJHPV010000013.1"/>
</dbReference>
<protein>
    <submittedName>
        <fullName evidence="2">Uncharacterized protein</fullName>
    </submittedName>
</protein>
<accession>A0ABS8ISA1</accession>
<reference evidence="2 3" key="1">
    <citation type="submission" date="2021-11" db="EMBL/GenBank/DDBJ databases">
        <authorList>
            <person name="Huq M.A."/>
        </authorList>
    </citation>
    <scope>NUCLEOTIDE SEQUENCE [LARGE SCALE GENOMIC DNA]</scope>
    <source>
        <strain evidence="2 3">MAHUQ-52</strain>
    </source>
</reference>
<dbReference type="Proteomes" id="UP001198701">
    <property type="component" value="Unassembled WGS sequence"/>
</dbReference>
<sequence length="160" mass="17319">MKSLIFATLALMSATAMAGAGGKTMQSVSEQVRVETAGGKVIVRLAVENRGAQPVYVPKALYEDDELIAPVFDIRDASTGKQIAYIGRKVKRGPITKDDYLELRPGAKKTNSIDITPSYDFLAGGHTYKLTFPGSFVTDLAHLDAPQALPVMPVSFIFRK</sequence>
<keyword evidence="3" id="KW-1185">Reference proteome</keyword>
<proteinExistence type="predicted"/>
<feature type="chain" id="PRO_5045129609" evidence="1">
    <location>
        <begin position="19"/>
        <end position="160"/>
    </location>
</feature>
<feature type="signal peptide" evidence="1">
    <location>
        <begin position="1"/>
        <end position="18"/>
    </location>
</feature>
<organism evidence="2 3">
    <name type="scientific">Massilia agrisoli</name>
    <dbReference type="NCBI Taxonomy" id="2892444"/>
    <lineage>
        <taxon>Bacteria</taxon>
        <taxon>Pseudomonadati</taxon>
        <taxon>Pseudomonadota</taxon>
        <taxon>Betaproteobacteria</taxon>
        <taxon>Burkholderiales</taxon>
        <taxon>Oxalobacteraceae</taxon>
        <taxon>Telluria group</taxon>
        <taxon>Massilia</taxon>
    </lineage>
</organism>